<sequence>MGDAVNGASAETERFAIGISFGNTSSSIARISPEGKAEVIANEEGDRQIPSILSYIDGEEYHGTQAKAQLIRNSSNTVAYFRDYLGKDFKSIDATPCHQSAHPQQQDSTVAFTIRDTESETPNTVTVSEITTRHIRRLKQSATDFLGKEVNAAVITVPTNFTDAQREALVAASKAAGVEVLQLIAEPVAAVMAYDARPEATVTDKLVVVADFGGTRSDVAVIACRGGMYTILATAHDYELGGASLDQVIIDHFAKEFMKKHKTDPREDARGLAKLKLEGEGTRKALSLSANAQLSIESLVDGIDYGSTVNRTRFELLSNKVFAQFTGLIEQVVKKAELDVLDIDEVIFSGGASHTPKIAQLAANIFPETTTILAPSTSTSAINPSELAARGAAFQASLVQEFDAEDIEQSIHPMVTVTPHLSKAIGVEFTSNNETSFQPLLNADTALPARRIAQYTTPKEGGDVLVRVCEGARKIKVTKPEPKAKEEKPADDEDSDFDSDDEEEEEDVREIVWKTEKPVAELAVKGVKAGSKVEVMVHVNPDLGLQIAVREVGGSTAVRGAINGSA</sequence>
<organism evidence="4 5">
    <name type="scientific">Penicillium subrubescens</name>
    <dbReference type="NCBI Taxonomy" id="1316194"/>
    <lineage>
        <taxon>Eukaryota</taxon>
        <taxon>Fungi</taxon>
        <taxon>Dikarya</taxon>
        <taxon>Ascomycota</taxon>
        <taxon>Pezizomycotina</taxon>
        <taxon>Eurotiomycetes</taxon>
        <taxon>Eurotiomycetidae</taxon>
        <taxon>Eurotiales</taxon>
        <taxon>Aspergillaceae</taxon>
        <taxon>Penicillium</taxon>
    </lineage>
</organism>
<keyword evidence="5" id="KW-1185">Reference proteome</keyword>
<dbReference type="PANTHER" id="PTHR45639">
    <property type="entry name" value="HSC70CB, ISOFORM G-RELATED"/>
    <property type="match status" value="1"/>
</dbReference>
<keyword evidence="1" id="KW-0547">Nucleotide-binding</keyword>
<dbReference type="InterPro" id="IPR043129">
    <property type="entry name" value="ATPase_NBD"/>
</dbReference>
<dbReference type="FunFam" id="3.30.30.30:FF:000009">
    <property type="entry name" value="Heat shock protein Hsp70"/>
    <property type="match status" value="1"/>
</dbReference>
<dbReference type="GO" id="GO:0140662">
    <property type="term" value="F:ATP-dependent protein folding chaperone"/>
    <property type="evidence" value="ECO:0007669"/>
    <property type="project" value="InterPro"/>
</dbReference>
<dbReference type="Proteomes" id="UP000186955">
    <property type="component" value="Unassembled WGS sequence"/>
</dbReference>
<dbReference type="Gene3D" id="3.90.640.10">
    <property type="entry name" value="Actin, Chain A, domain 4"/>
    <property type="match status" value="1"/>
</dbReference>
<dbReference type="GO" id="GO:0005634">
    <property type="term" value="C:nucleus"/>
    <property type="evidence" value="ECO:0007669"/>
    <property type="project" value="TreeGrafter"/>
</dbReference>
<feature type="compositionally biased region" description="Basic and acidic residues" evidence="3">
    <location>
        <begin position="479"/>
        <end position="488"/>
    </location>
</feature>
<evidence type="ECO:0000256" key="1">
    <source>
        <dbReference type="ARBA" id="ARBA00022741"/>
    </source>
</evidence>
<dbReference type="FunFam" id="3.90.640.10:FF:000023">
    <property type="entry name" value="Hsp70 chaperone (BiP)"/>
    <property type="match status" value="1"/>
</dbReference>
<comment type="caution">
    <text evidence="4">The sequence shown here is derived from an EMBL/GenBank/DDBJ whole genome shotgun (WGS) entry which is preliminary data.</text>
</comment>
<dbReference type="STRING" id="1316194.A0A1Q5UQC6"/>
<evidence type="ECO:0000313" key="4">
    <source>
        <dbReference type="EMBL" id="OKP14680.1"/>
    </source>
</evidence>
<dbReference type="GO" id="GO:0005524">
    <property type="term" value="F:ATP binding"/>
    <property type="evidence" value="ECO:0007669"/>
    <property type="project" value="UniProtKB-KW"/>
</dbReference>
<dbReference type="PANTHER" id="PTHR45639:SF32">
    <property type="entry name" value="HEAT SHOCK PROTEIN PDR13"/>
    <property type="match status" value="1"/>
</dbReference>
<dbReference type="Gene3D" id="3.30.420.40">
    <property type="match status" value="2"/>
</dbReference>
<dbReference type="EMBL" id="MNBE01000071">
    <property type="protein sequence ID" value="OKP14680.1"/>
    <property type="molecule type" value="Genomic_DNA"/>
</dbReference>
<keyword evidence="2" id="KW-0067">ATP-binding</keyword>
<dbReference type="AlphaFoldDB" id="A0A1Q5UQC6"/>
<proteinExistence type="predicted"/>
<evidence type="ECO:0000256" key="3">
    <source>
        <dbReference type="SAM" id="MobiDB-lite"/>
    </source>
</evidence>
<evidence type="ECO:0000313" key="5">
    <source>
        <dbReference type="Proteomes" id="UP000186955"/>
    </source>
</evidence>
<dbReference type="GO" id="GO:0005829">
    <property type="term" value="C:cytosol"/>
    <property type="evidence" value="ECO:0007669"/>
    <property type="project" value="TreeGrafter"/>
</dbReference>
<dbReference type="Gene3D" id="3.30.30.30">
    <property type="match status" value="1"/>
</dbReference>
<feature type="region of interest" description="Disordered" evidence="3">
    <location>
        <begin position="479"/>
        <end position="512"/>
    </location>
</feature>
<dbReference type="PRINTS" id="PR00301">
    <property type="entry name" value="HEATSHOCK70"/>
</dbReference>
<dbReference type="SUPFAM" id="SSF53067">
    <property type="entry name" value="Actin-like ATPase domain"/>
    <property type="match status" value="2"/>
</dbReference>
<gene>
    <name evidence="4" type="ORF">PENSUB_11438</name>
</gene>
<dbReference type="Pfam" id="PF00012">
    <property type="entry name" value="HSP70"/>
    <property type="match status" value="1"/>
</dbReference>
<accession>A0A1Q5UQC6</accession>
<evidence type="ECO:0000256" key="2">
    <source>
        <dbReference type="ARBA" id="ARBA00022840"/>
    </source>
</evidence>
<protein>
    <submittedName>
        <fullName evidence="4">Ribosome-associated complex subunit SSZ1</fullName>
    </submittedName>
</protein>
<dbReference type="InterPro" id="IPR013126">
    <property type="entry name" value="Hsp_70_fam"/>
</dbReference>
<dbReference type="CDD" id="cd10232">
    <property type="entry name" value="ASKHA_NBD_HSP70_ScSsz1p-like"/>
    <property type="match status" value="1"/>
</dbReference>
<reference evidence="4 5" key="1">
    <citation type="submission" date="2016-10" db="EMBL/GenBank/DDBJ databases">
        <title>Genome sequence of the ascomycete fungus Penicillium subrubescens.</title>
        <authorList>
            <person name="De Vries R.P."/>
            <person name="Peng M."/>
            <person name="Dilokpimol A."/>
            <person name="Hilden K."/>
            <person name="Makela M.R."/>
            <person name="Grigoriev I."/>
            <person name="Riley R."/>
            <person name="Granchi Z."/>
        </authorList>
    </citation>
    <scope>NUCLEOTIDE SEQUENCE [LARGE SCALE GENOMIC DNA]</scope>
    <source>
        <strain evidence="4 5">CBS 132785</strain>
    </source>
</reference>
<name>A0A1Q5UQC6_9EURO</name>
<feature type="compositionally biased region" description="Acidic residues" evidence="3">
    <location>
        <begin position="489"/>
        <end position="508"/>
    </location>
</feature>
<dbReference type="OrthoDB" id="29851at2759"/>